<organism evidence="1 2">
    <name type="scientific">Nonomuraea thailandensis</name>
    <dbReference type="NCBI Taxonomy" id="1188745"/>
    <lineage>
        <taxon>Bacteria</taxon>
        <taxon>Bacillati</taxon>
        <taxon>Actinomycetota</taxon>
        <taxon>Actinomycetes</taxon>
        <taxon>Streptosporangiales</taxon>
        <taxon>Streptosporangiaceae</taxon>
        <taxon>Nonomuraea</taxon>
    </lineage>
</organism>
<keyword evidence="2" id="KW-1185">Reference proteome</keyword>
<dbReference type="AlphaFoldDB" id="A0A9X2G6C1"/>
<protein>
    <submittedName>
        <fullName evidence="1">Transcriptional regulator</fullName>
    </submittedName>
</protein>
<evidence type="ECO:0000313" key="1">
    <source>
        <dbReference type="EMBL" id="MCP2353061.1"/>
    </source>
</evidence>
<dbReference type="Proteomes" id="UP001139648">
    <property type="component" value="Unassembled WGS sequence"/>
</dbReference>
<sequence length="49" mass="5465">MCRLRARGLTYERIADQLGISRGNTCEAVERAIADIVRRPAEQGFASRS</sequence>
<reference evidence="1" key="1">
    <citation type="submission" date="2022-06" db="EMBL/GenBank/DDBJ databases">
        <title>Sequencing the genomes of 1000 actinobacteria strains.</title>
        <authorList>
            <person name="Klenk H.-P."/>
        </authorList>
    </citation>
    <scope>NUCLEOTIDE SEQUENCE</scope>
    <source>
        <strain evidence="1">DSM 46694</strain>
    </source>
</reference>
<evidence type="ECO:0000313" key="2">
    <source>
        <dbReference type="Proteomes" id="UP001139648"/>
    </source>
</evidence>
<comment type="caution">
    <text evidence="1">The sequence shown here is derived from an EMBL/GenBank/DDBJ whole genome shotgun (WGS) entry which is preliminary data.</text>
</comment>
<accession>A0A9X2G6C1</accession>
<dbReference type="EMBL" id="JAMZEB010000001">
    <property type="protein sequence ID" value="MCP2353061.1"/>
    <property type="molecule type" value="Genomic_DNA"/>
</dbReference>
<name>A0A9X2G6C1_9ACTN</name>
<gene>
    <name evidence="1" type="ORF">HD597_000081</name>
</gene>
<dbReference type="RefSeq" id="WP_253739448.1">
    <property type="nucleotide sequence ID" value="NZ_BAABKA010000109.1"/>
</dbReference>
<proteinExistence type="predicted"/>